<evidence type="ECO:0000259" key="10">
    <source>
        <dbReference type="PROSITE" id="PS51379"/>
    </source>
</evidence>
<evidence type="ECO:0000256" key="9">
    <source>
        <dbReference type="SAM" id="Coils"/>
    </source>
</evidence>
<evidence type="ECO:0000256" key="6">
    <source>
        <dbReference type="ARBA" id="ARBA00023004"/>
    </source>
</evidence>
<dbReference type="SUPFAM" id="SSF46548">
    <property type="entry name" value="alpha-helical ferredoxin"/>
    <property type="match status" value="1"/>
</dbReference>
<dbReference type="Gene3D" id="3.40.50.11540">
    <property type="entry name" value="NADH-ubiquinone oxidoreductase 51kDa subunit"/>
    <property type="match status" value="1"/>
</dbReference>
<dbReference type="GO" id="GO:0005886">
    <property type="term" value="C:plasma membrane"/>
    <property type="evidence" value="ECO:0007669"/>
    <property type="project" value="UniProtKB-SubCell"/>
</dbReference>
<comment type="subunit">
    <text evidence="8">The complex is composed of six subunits: RnfA, RnfB, RnfC, RnfD, RnfE and RnfG.</text>
</comment>
<accession>A0A2W4T387</accession>
<keyword evidence="6 8" id="KW-0408">Iron</keyword>
<keyword evidence="2 8" id="KW-0004">4Fe-4S</keyword>
<dbReference type="GO" id="GO:0046872">
    <property type="term" value="F:metal ion binding"/>
    <property type="evidence" value="ECO:0007669"/>
    <property type="project" value="UniProtKB-KW"/>
</dbReference>
<dbReference type="PANTHER" id="PTHR43034:SF2">
    <property type="entry name" value="ION-TRANSLOCATING OXIDOREDUCTASE COMPLEX SUBUNIT C"/>
    <property type="match status" value="1"/>
</dbReference>
<evidence type="ECO:0000256" key="7">
    <source>
        <dbReference type="ARBA" id="ARBA00023014"/>
    </source>
</evidence>
<feature type="domain" description="4Fe-4S ferredoxin-type" evidence="10">
    <location>
        <begin position="402"/>
        <end position="431"/>
    </location>
</feature>
<dbReference type="InterPro" id="IPR017896">
    <property type="entry name" value="4Fe4S_Fe-S-bd"/>
</dbReference>
<keyword evidence="8" id="KW-1003">Cell membrane</keyword>
<dbReference type="GO" id="GO:0022900">
    <property type="term" value="P:electron transport chain"/>
    <property type="evidence" value="ECO:0007669"/>
    <property type="project" value="UniProtKB-UniRule"/>
</dbReference>
<keyword evidence="8" id="KW-0472">Membrane</keyword>
<keyword evidence="9" id="KW-0175">Coiled coil</keyword>
<dbReference type="Gene3D" id="3.30.70.20">
    <property type="match status" value="1"/>
</dbReference>
<dbReference type="PANTHER" id="PTHR43034">
    <property type="entry name" value="ION-TRANSLOCATING OXIDOREDUCTASE COMPLEX SUBUNIT C"/>
    <property type="match status" value="1"/>
</dbReference>
<comment type="caution">
    <text evidence="11">The sequence shown here is derived from an EMBL/GenBank/DDBJ whole genome shotgun (WGS) entry which is preliminary data.</text>
</comment>
<dbReference type="Pfam" id="PF10531">
    <property type="entry name" value="SLBB"/>
    <property type="match status" value="1"/>
</dbReference>
<keyword evidence="3 8" id="KW-0479">Metal-binding</keyword>
<comment type="function">
    <text evidence="8">Part of a membrane-bound complex that couples electron transfer with translocation of ions across the membrane.</text>
</comment>
<dbReference type="HAMAP" id="MF_00461">
    <property type="entry name" value="RsxC_RnfC"/>
    <property type="match status" value="1"/>
</dbReference>
<comment type="cofactor">
    <cofactor evidence="8">
        <name>[4Fe-4S] cluster</name>
        <dbReference type="ChEBI" id="CHEBI:49883"/>
    </cofactor>
    <text evidence="8">Binds 2 [4Fe-4S] clusters per subunit.</text>
</comment>
<dbReference type="Proteomes" id="UP000249396">
    <property type="component" value="Unassembled WGS sequence"/>
</dbReference>
<comment type="subcellular location">
    <subcellularLocation>
        <location evidence="8">Cell inner membrane</location>
        <topology evidence="8">Peripheral membrane protein</topology>
    </subcellularLocation>
</comment>
<reference evidence="11 12" key="1">
    <citation type="journal article" date="2018" name="Aquat. Microb. Ecol.">
        <title>Gammaproteobacterial methanotrophs dominate.</title>
        <authorList>
            <person name="Rissanen A.J."/>
            <person name="Saarenheimo J."/>
            <person name="Tiirola M."/>
            <person name="Peura S."/>
            <person name="Aalto S.L."/>
            <person name="Karvinen A."/>
            <person name="Nykanen H."/>
        </authorList>
    </citation>
    <scope>NUCLEOTIDE SEQUENCE [LARGE SCALE GENOMIC DNA]</scope>
    <source>
        <strain evidence="11">AMbin10</strain>
    </source>
</reference>
<keyword evidence="8" id="KW-1278">Translocase</keyword>
<dbReference type="InterPro" id="IPR026902">
    <property type="entry name" value="RnfC_N"/>
</dbReference>
<keyword evidence="8" id="KW-0997">Cell inner membrane</keyword>
<evidence type="ECO:0000256" key="2">
    <source>
        <dbReference type="ARBA" id="ARBA00022485"/>
    </source>
</evidence>
<dbReference type="InterPro" id="IPR019554">
    <property type="entry name" value="Soluble_ligand-bd"/>
</dbReference>
<sequence>MLRPWPFNGGVHLEGHKQESNFAPLIIPPLPKTLIYPLPQLNSGNGNILVASGDRVLKGQAIVVSDNPMLPPVHAASSGWVRCIEQRPLPHLSGLTGDCAVIDVDGLDESVEFQGFPNYAEVEQAGLCARIHAAGIVGLGGAAFPTMVKLKPPKHLKVETLVLNGAECEPYITCDDSLSRHFPHAVLGGAKILMHILGVACCLLAVEEDMPQAIAALEKAKSEGDYRQIEIVPVPVIYPMGGERQLIQALTGKEVPTDGLPAEVGVVCQNVATAAAVYQAITTGEPLISRIVTVTGQGVRRPQNLLVRIGTPIAELVEQCGGYTDSAERLILGGPMMGIALPTDDIPITKAANCILVAGRDEVVGVKHSMPCIRCGACATACPVNLLPQQLYWHSRADSLDRVMAYHLPDCIECGCCDVVCPSHIPLVQHFRSAKSKVAAKEQERLKAGHARFRYEARQERKQREQLEKAESAKRKKELLATAFLTSNNAC</sequence>
<dbReference type="NCBIfam" id="NF003454">
    <property type="entry name" value="PRK05035.1"/>
    <property type="match status" value="1"/>
</dbReference>
<dbReference type="PROSITE" id="PS51379">
    <property type="entry name" value="4FE4S_FER_2"/>
    <property type="match status" value="2"/>
</dbReference>
<feature type="binding site" evidence="8">
    <location>
        <position position="414"/>
    </location>
    <ligand>
        <name>[4Fe-4S] cluster</name>
        <dbReference type="ChEBI" id="CHEBI:49883"/>
        <label>2</label>
    </ligand>
</feature>
<comment type="similarity">
    <text evidence="8">Belongs to the 4Fe4S bacterial-type ferredoxin family. RnfC subfamily.</text>
</comment>
<evidence type="ECO:0000256" key="5">
    <source>
        <dbReference type="ARBA" id="ARBA00022982"/>
    </source>
</evidence>
<gene>
    <name evidence="8" type="primary">rnfC</name>
    <name evidence="11" type="ORF">DM484_15200</name>
</gene>
<dbReference type="Pfam" id="PF12838">
    <property type="entry name" value="Fer4_7"/>
    <property type="match status" value="1"/>
</dbReference>
<dbReference type="Pfam" id="PF13375">
    <property type="entry name" value="RnfC_N"/>
    <property type="match status" value="1"/>
</dbReference>
<keyword evidence="4 8" id="KW-0677">Repeat</keyword>
<protein>
    <recommendedName>
        <fullName evidence="8">Ion-translocating oxidoreductase complex subunit C</fullName>
        <ecNumber evidence="8">7.-.-.-</ecNumber>
    </recommendedName>
    <alternativeName>
        <fullName evidence="8">Rnf electron transport complex subunit C</fullName>
    </alternativeName>
</protein>
<name>A0A2W4T387_9GAMM</name>
<keyword evidence="1 8" id="KW-0813">Transport</keyword>
<evidence type="ECO:0000256" key="8">
    <source>
        <dbReference type="HAMAP-Rule" id="MF_00461"/>
    </source>
</evidence>
<keyword evidence="7 8" id="KW-0411">Iron-sulfur</keyword>
<dbReference type="AlphaFoldDB" id="A0A2W4T387"/>
<feature type="coiled-coil region" evidence="9">
    <location>
        <begin position="450"/>
        <end position="480"/>
    </location>
</feature>
<feature type="domain" description="4Fe-4S ferredoxin-type" evidence="10">
    <location>
        <begin position="362"/>
        <end position="392"/>
    </location>
</feature>
<dbReference type="PROSITE" id="PS00198">
    <property type="entry name" value="4FE4S_FER_1"/>
    <property type="match status" value="2"/>
</dbReference>
<evidence type="ECO:0000313" key="12">
    <source>
        <dbReference type="Proteomes" id="UP000249396"/>
    </source>
</evidence>
<dbReference type="InterPro" id="IPR037225">
    <property type="entry name" value="Nuo51_FMN-bd_sf"/>
</dbReference>
<dbReference type="GO" id="GO:0009055">
    <property type="term" value="F:electron transfer activity"/>
    <property type="evidence" value="ECO:0007669"/>
    <property type="project" value="InterPro"/>
</dbReference>
<evidence type="ECO:0000313" key="11">
    <source>
        <dbReference type="EMBL" id="PZN77227.1"/>
    </source>
</evidence>
<dbReference type="Pfam" id="PF01512">
    <property type="entry name" value="Complex1_51K"/>
    <property type="match status" value="1"/>
</dbReference>
<organism evidence="11 12">
    <name type="scientific">Candidatus Methylumidiphilus alinenensis</name>
    <dbReference type="NCBI Taxonomy" id="2202197"/>
    <lineage>
        <taxon>Bacteria</taxon>
        <taxon>Pseudomonadati</taxon>
        <taxon>Pseudomonadota</taxon>
        <taxon>Gammaproteobacteria</taxon>
        <taxon>Methylococcales</taxon>
        <taxon>Candidatus Methylumidiphilus</taxon>
    </lineage>
</organism>
<dbReference type="InterPro" id="IPR010208">
    <property type="entry name" value="Ion_transpt_RnfC/RsxC"/>
</dbReference>
<dbReference type="SUPFAM" id="SSF142019">
    <property type="entry name" value="Nqo1 FMN-binding domain-like"/>
    <property type="match status" value="1"/>
</dbReference>
<dbReference type="EMBL" id="QJPH01000341">
    <property type="protein sequence ID" value="PZN77227.1"/>
    <property type="molecule type" value="Genomic_DNA"/>
</dbReference>
<feature type="binding site" evidence="8">
    <location>
        <position position="411"/>
    </location>
    <ligand>
        <name>[4Fe-4S] cluster</name>
        <dbReference type="ChEBI" id="CHEBI:49883"/>
        <label>2</label>
    </ligand>
</feature>
<dbReference type="NCBIfam" id="TIGR01945">
    <property type="entry name" value="rnfC"/>
    <property type="match status" value="1"/>
</dbReference>
<dbReference type="GO" id="GO:0051539">
    <property type="term" value="F:4 iron, 4 sulfur cluster binding"/>
    <property type="evidence" value="ECO:0007669"/>
    <property type="project" value="UniProtKB-KW"/>
</dbReference>
<feature type="binding site" evidence="8">
    <location>
        <position position="417"/>
    </location>
    <ligand>
        <name>[4Fe-4S] cluster</name>
        <dbReference type="ChEBI" id="CHEBI:49883"/>
        <label>2</label>
    </ligand>
</feature>
<evidence type="ECO:0000256" key="3">
    <source>
        <dbReference type="ARBA" id="ARBA00022723"/>
    </source>
</evidence>
<feature type="binding site" evidence="8">
    <location>
        <position position="421"/>
    </location>
    <ligand>
        <name>[4Fe-4S] cluster</name>
        <dbReference type="ChEBI" id="CHEBI:49883"/>
        <label>1</label>
    </ligand>
</feature>
<proteinExistence type="inferred from homology"/>
<feature type="binding site" evidence="8">
    <location>
        <position position="378"/>
    </location>
    <ligand>
        <name>[4Fe-4S] cluster</name>
        <dbReference type="ChEBI" id="CHEBI:49883"/>
        <label>1</label>
    </ligand>
</feature>
<evidence type="ECO:0000256" key="1">
    <source>
        <dbReference type="ARBA" id="ARBA00022448"/>
    </source>
</evidence>
<dbReference type="InterPro" id="IPR017900">
    <property type="entry name" value="4Fe4S_Fe_S_CS"/>
</dbReference>
<keyword evidence="5 8" id="KW-0249">Electron transport</keyword>
<dbReference type="InterPro" id="IPR011538">
    <property type="entry name" value="Nuo51_FMN-bd"/>
</dbReference>
<evidence type="ECO:0000256" key="4">
    <source>
        <dbReference type="ARBA" id="ARBA00022737"/>
    </source>
</evidence>
<feature type="binding site" evidence="8">
    <location>
        <position position="382"/>
    </location>
    <ligand>
        <name>[4Fe-4S] cluster</name>
        <dbReference type="ChEBI" id="CHEBI:49883"/>
        <label>2</label>
    </ligand>
</feature>
<dbReference type="EC" id="7.-.-.-" evidence="8"/>
<dbReference type="Gene3D" id="3.10.20.600">
    <property type="match status" value="1"/>
</dbReference>
<feature type="binding site" evidence="8">
    <location>
        <position position="375"/>
    </location>
    <ligand>
        <name>[4Fe-4S] cluster</name>
        <dbReference type="ChEBI" id="CHEBI:49883"/>
        <label>1</label>
    </ligand>
</feature>
<feature type="binding site" evidence="8">
    <location>
        <position position="372"/>
    </location>
    <ligand>
        <name>[4Fe-4S] cluster</name>
        <dbReference type="ChEBI" id="CHEBI:49883"/>
        <label>1</label>
    </ligand>
</feature>